<proteinExistence type="predicted"/>
<evidence type="ECO:0000313" key="1">
    <source>
        <dbReference type="EMBL" id="SVB83885.1"/>
    </source>
</evidence>
<dbReference type="EMBL" id="UINC01059930">
    <property type="protein sequence ID" value="SVB83885.1"/>
    <property type="molecule type" value="Genomic_DNA"/>
</dbReference>
<reference evidence="1" key="1">
    <citation type="submission" date="2018-05" db="EMBL/GenBank/DDBJ databases">
        <authorList>
            <person name="Lanie J.A."/>
            <person name="Ng W.-L."/>
            <person name="Kazmierczak K.M."/>
            <person name="Andrzejewski T.M."/>
            <person name="Davidsen T.M."/>
            <person name="Wayne K.J."/>
            <person name="Tettelin H."/>
            <person name="Glass J.I."/>
            <person name="Rusch D."/>
            <person name="Podicherti R."/>
            <person name="Tsui H.-C.T."/>
            <person name="Winkler M.E."/>
        </authorList>
    </citation>
    <scope>NUCLEOTIDE SEQUENCE</scope>
</reference>
<dbReference type="AlphaFoldDB" id="A0A382H9T5"/>
<name>A0A382H9T5_9ZZZZ</name>
<organism evidence="1">
    <name type="scientific">marine metagenome</name>
    <dbReference type="NCBI Taxonomy" id="408172"/>
    <lineage>
        <taxon>unclassified sequences</taxon>
        <taxon>metagenomes</taxon>
        <taxon>ecological metagenomes</taxon>
    </lineage>
</organism>
<sequence>MPKHSPGKVEGGNVLYHYLQKSLQEEDVWLFQMLVAKLVVGLGIWFPPSSYAALPIALPHVVRDPDCRGSGDADQWSSPNSEGYVRDDNSLVKALVRSFTVSSSAFAGYRNRKLGTGFVSAHAWRTTSDGGHASRNPLTNSFWPNLVWLPANVAKLTDREGSFAQTFVQAISFKIYRGVEVHPQLRPFVEEAWSLLPAVSGIPDQALPDVEDLNFFDVPSSFLVKRLEKVRSVSEGLGRVEEELPVEGKVVSSRYTKGLADLKPKAAGRLREHLDRYAAGVEAALPSV</sequence>
<protein>
    <submittedName>
        <fullName evidence="1">Uncharacterized protein</fullName>
    </submittedName>
</protein>
<accession>A0A382H9T5</accession>
<gene>
    <name evidence="1" type="ORF">METZ01_LOCUS236739</name>
</gene>